<evidence type="ECO:0000313" key="2">
    <source>
        <dbReference type="EMBL" id="KKS47311.1"/>
    </source>
</evidence>
<sequence>MPPVQERNENRPRAAIDQYTHGLSEEIRQQMAPLIEDSIRVYDWAVARLSKHGLTPTKADLLLKGNVNSGDNPADPGFAFEHELAAEFRHTVHHVTVTALKLKRFMLEQEMPERVIAYQSGTGFPLPEEIEGKVEKIGFLQFGKGILTHIPKADHKRDDRPEEDESPEESPAGMYFYKVTADNGREMTLIALKGRYHGYSAVASGMSYPHHRLAILPRVLKGIGIEEVFTTFASGYDGVPEGDEAMPETGDYGYILNFADLFGEQQRTDPALGIQTILAPLYGGPYQGTTELANGKMSITLMEKAIRHVYPDGKMADGTLIPARHGTLFYDGPAPHFENSAHWARARVNAAKILQTPGMFDTEIIAEIPSTVISTNQGMSSWSEIMNYNLSIPKGSGGVESVFNRKVKVTSLTSDTDTIDPRTGGQSHKISDDAVREAGKKGAAFFAPVVSEYARQIASFYKEGENLSGLMNELDKIPQDSKSEQDQLDRLLLEEIQRYQLKDTMTVKDFYEDLVDMRGICFRDAQEKPGMEASYKIAVLYDNLAARLAEYMGIEHEGYRFA</sequence>
<proteinExistence type="predicted"/>
<organism evidence="2 3">
    <name type="scientific">Candidatus Gottesmanbacteria bacterium GW2011_GWA2_42_18</name>
    <dbReference type="NCBI Taxonomy" id="1618442"/>
    <lineage>
        <taxon>Bacteria</taxon>
        <taxon>Candidatus Gottesmaniibacteriota</taxon>
    </lineage>
</organism>
<evidence type="ECO:0000256" key="1">
    <source>
        <dbReference type="SAM" id="MobiDB-lite"/>
    </source>
</evidence>
<dbReference type="Proteomes" id="UP000034320">
    <property type="component" value="Unassembled WGS sequence"/>
</dbReference>
<feature type="compositionally biased region" description="Basic and acidic residues" evidence="1">
    <location>
        <begin position="151"/>
        <end position="160"/>
    </location>
</feature>
<reference evidence="2 3" key="1">
    <citation type="journal article" date="2015" name="Nature">
        <title>rRNA introns, odd ribosomes, and small enigmatic genomes across a large radiation of phyla.</title>
        <authorList>
            <person name="Brown C.T."/>
            <person name="Hug L.A."/>
            <person name="Thomas B.C."/>
            <person name="Sharon I."/>
            <person name="Castelle C.J."/>
            <person name="Singh A."/>
            <person name="Wilkins M.J."/>
            <person name="Williams K.H."/>
            <person name="Banfield J.F."/>
        </authorList>
    </citation>
    <scope>NUCLEOTIDE SEQUENCE [LARGE SCALE GENOMIC DNA]</scope>
</reference>
<comment type="caution">
    <text evidence="2">The sequence shown here is derived from an EMBL/GenBank/DDBJ whole genome shotgun (WGS) entry which is preliminary data.</text>
</comment>
<evidence type="ECO:0000313" key="3">
    <source>
        <dbReference type="Proteomes" id="UP000034320"/>
    </source>
</evidence>
<accession>A0A0G1BM13</accession>
<name>A0A0G1BM13_9BACT</name>
<gene>
    <name evidence="2" type="ORF">UV09_C0006G0020</name>
</gene>
<dbReference type="AlphaFoldDB" id="A0A0G1BM13"/>
<feature type="region of interest" description="Disordered" evidence="1">
    <location>
        <begin position="151"/>
        <end position="172"/>
    </location>
</feature>
<dbReference type="EMBL" id="LCDD01000006">
    <property type="protein sequence ID" value="KKS47311.1"/>
    <property type="molecule type" value="Genomic_DNA"/>
</dbReference>
<protein>
    <submittedName>
        <fullName evidence="2">Uncharacterized protein</fullName>
    </submittedName>
</protein>